<dbReference type="EMBL" id="BQNB010012340">
    <property type="protein sequence ID" value="GJT02316.1"/>
    <property type="molecule type" value="Genomic_DNA"/>
</dbReference>
<feature type="region of interest" description="Disordered" evidence="2">
    <location>
        <begin position="101"/>
        <end position="123"/>
    </location>
</feature>
<evidence type="ECO:0008006" key="5">
    <source>
        <dbReference type="Google" id="ProtNLM"/>
    </source>
</evidence>
<protein>
    <recommendedName>
        <fullName evidence="5">Integrase, catalytic region, zinc finger, CCHC-type, peptidase aspartic, catalytic</fullName>
    </recommendedName>
</protein>
<keyword evidence="4" id="KW-1185">Reference proteome</keyword>
<comment type="caution">
    <text evidence="3">The sequence shown here is derived from an EMBL/GenBank/DDBJ whole genome shotgun (WGS) entry which is preliminary data.</text>
</comment>
<evidence type="ECO:0000313" key="4">
    <source>
        <dbReference type="Proteomes" id="UP001151760"/>
    </source>
</evidence>
<dbReference type="Proteomes" id="UP001151760">
    <property type="component" value="Unassembled WGS sequence"/>
</dbReference>
<feature type="coiled-coil region" evidence="1">
    <location>
        <begin position="310"/>
        <end position="337"/>
    </location>
</feature>
<name>A0ABQ5AI09_9ASTR</name>
<proteinExistence type="predicted"/>
<feature type="region of interest" description="Disordered" evidence="2">
    <location>
        <begin position="821"/>
        <end position="855"/>
    </location>
</feature>
<evidence type="ECO:0000313" key="3">
    <source>
        <dbReference type="EMBL" id="GJT02316.1"/>
    </source>
</evidence>
<sequence length="855" mass="97300">MITLAEHMIVAGADNHPPMLEKTIYNSWQNCMLLYIKGKEHGRMMLNSIEHGPLVYGTIEVDGVTRTKTYEELTDAEKLQDDCDSYEAPSHYPQYKRPIIPQQPPVPQNVDPSPTISQQPQAEFPQLDSGLAVPSFLLSDDPIASLNKAMAFLTTAITSRETGLEFRWRRPYGKVLDEEQLAFLADPRVAERQDTQTTITHNDAFQTDDLDAFDSDCDEAPGAKAVLMANLSSYDSDVISEMYYSEQPAFDPASDIEITSDNNIISYDQYLKETESAAVQNTTSIEQQNAVIMLVFDEITHRIAKCNVESNKNKNKQESLTTELEKYKERVRMFEERQKVDLNAREKYIDSQMNDMILNKNAKFVAFQKEIDTLKFSLSKHVKENKFLMTTIDVLKKQTKEKEDKYNEELKRVDQNDPVPKEKKINISPINYSKLNKLSKHFGKHFVPQKELSAEQAFWLPISNPISEQLVVQPTPVKIEAPSELPKCSVDKKCFEIQKKELLLENDRLLELIISQDLVHTAVNSLEVINECESLRKRYSEEYNRNLTPKAELSKMSKLSKTCSRLQNHCISLELKLQQHKVSFQNNRSYSNLDAPALNEFFVINDLKAQLQAKESSISKLRAHIATLKGKNVSDNNEPVNNASVIALGMFRLDLEPLSRRLKNNREAHEDYLQKTKKHTDTLRVIASTSASGSQSKSNTRKNRITQAAISNKKNKVEEVHPRKIMSSPNKRNLVSMCNANFKHVVKDANSKQDFTINETKYSMTRITSNPIVPPKETSQTPVITSNPEVKVYHRRTKVAKSISINDDPSILRSWPSNILEPNKNWGSAVSNSPSSSRVQCRSSKSSSDTWTQDT</sequence>
<reference evidence="3" key="1">
    <citation type="journal article" date="2022" name="Int. J. Mol. Sci.">
        <title>Draft Genome of Tanacetum Coccineum: Genomic Comparison of Closely Related Tanacetum-Family Plants.</title>
        <authorList>
            <person name="Yamashiro T."/>
            <person name="Shiraishi A."/>
            <person name="Nakayama K."/>
            <person name="Satake H."/>
        </authorList>
    </citation>
    <scope>NUCLEOTIDE SEQUENCE</scope>
</reference>
<feature type="compositionally biased region" description="Low complexity" evidence="2">
    <location>
        <begin position="828"/>
        <end position="848"/>
    </location>
</feature>
<accession>A0ABQ5AI09</accession>
<gene>
    <name evidence="3" type="ORF">Tco_0823485</name>
</gene>
<keyword evidence="1" id="KW-0175">Coiled coil</keyword>
<organism evidence="3 4">
    <name type="scientific">Tanacetum coccineum</name>
    <dbReference type="NCBI Taxonomy" id="301880"/>
    <lineage>
        <taxon>Eukaryota</taxon>
        <taxon>Viridiplantae</taxon>
        <taxon>Streptophyta</taxon>
        <taxon>Embryophyta</taxon>
        <taxon>Tracheophyta</taxon>
        <taxon>Spermatophyta</taxon>
        <taxon>Magnoliopsida</taxon>
        <taxon>eudicotyledons</taxon>
        <taxon>Gunneridae</taxon>
        <taxon>Pentapetalae</taxon>
        <taxon>asterids</taxon>
        <taxon>campanulids</taxon>
        <taxon>Asterales</taxon>
        <taxon>Asteraceae</taxon>
        <taxon>Asteroideae</taxon>
        <taxon>Anthemideae</taxon>
        <taxon>Anthemidinae</taxon>
        <taxon>Tanacetum</taxon>
    </lineage>
</organism>
<reference evidence="3" key="2">
    <citation type="submission" date="2022-01" db="EMBL/GenBank/DDBJ databases">
        <authorList>
            <person name="Yamashiro T."/>
            <person name="Shiraishi A."/>
            <person name="Satake H."/>
            <person name="Nakayama K."/>
        </authorList>
    </citation>
    <scope>NUCLEOTIDE SEQUENCE</scope>
</reference>
<feature type="region of interest" description="Disordered" evidence="2">
    <location>
        <begin position="687"/>
        <end position="709"/>
    </location>
</feature>
<feature type="compositionally biased region" description="Low complexity" evidence="2">
    <location>
        <begin position="688"/>
        <end position="698"/>
    </location>
</feature>
<evidence type="ECO:0000256" key="1">
    <source>
        <dbReference type="SAM" id="Coils"/>
    </source>
</evidence>
<evidence type="ECO:0000256" key="2">
    <source>
        <dbReference type="SAM" id="MobiDB-lite"/>
    </source>
</evidence>